<dbReference type="EMBL" id="WBMR01000062">
    <property type="protein sequence ID" value="KAB2379134.1"/>
    <property type="molecule type" value="Genomic_DNA"/>
</dbReference>
<evidence type="ECO:0000256" key="9">
    <source>
        <dbReference type="ARBA" id="ARBA00022741"/>
    </source>
</evidence>
<accession>A0A6L3VRA7</accession>
<keyword evidence="11 17" id="KW-0276">Fatty acid metabolism</keyword>
<evidence type="ECO:0000256" key="11">
    <source>
        <dbReference type="ARBA" id="ARBA00022832"/>
    </source>
</evidence>
<feature type="binding site" evidence="18">
    <location>
        <position position="9"/>
    </location>
    <ligand>
        <name>Zn(2+)</name>
        <dbReference type="ChEBI" id="CHEBI:29105"/>
    </ligand>
</feature>
<evidence type="ECO:0000256" key="16">
    <source>
        <dbReference type="ARBA" id="ARBA00049152"/>
    </source>
</evidence>
<evidence type="ECO:0000259" key="20">
    <source>
        <dbReference type="PROSITE" id="PS50980"/>
    </source>
</evidence>
<keyword evidence="18" id="KW-0862">Zinc</keyword>
<evidence type="ECO:0000256" key="6">
    <source>
        <dbReference type="ARBA" id="ARBA00022490"/>
    </source>
</evidence>
<dbReference type="AlphaFoldDB" id="A0A6L3VRA7"/>
<gene>
    <name evidence="18 22" type="primary">accD</name>
    <name evidence="17" type="synonym">accA</name>
    <name evidence="22" type="ORF">F9B16_21605</name>
</gene>
<comment type="similarity">
    <text evidence="18">Belongs to the AccD/PCCB family.</text>
</comment>
<dbReference type="GO" id="GO:0006633">
    <property type="term" value="P:fatty acid biosynthetic process"/>
    <property type="evidence" value="ECO:0007669"/>
    <property type="project" value="UniProtKB-KW"/>
</dbReference>
<keyword evidence="13 17" id="KW-0443">Lipid metabolism</keyword>
<comment type="subcellular location">
    <subcellularLocation>
        <location evidence="1 17">Cytoplasm</location>
    </subcellularLocation>
</comment>
<dbReference type="Pfam" id="PF03255">
    <property type="entry name" value="ACCA"/>
    <property type="match status" value="1"/>
</dbReference>
<keyword evidence="10 18" id="KW-0863">Zinc-finger</keyword>
<feature type="zinc finger region" description="C4-type" evidence="18">
    <location>
        <begin position="9"/>
        <end position="31"/>
    </location>
</feature>
<evidence type="ECO:0000256" key="13">
    <source>
        <dbReference type="ARBA" id="ARBA00023098"/>
    </source>
</evidence>
<keyword evidence="7 17" id="KW-0444">Lipid biosynthesis</keyword>
<dbReference type="InterPro" id="IPR034733">
    <property type="entry name" value="AcCoA_carboxyl_beta"/>
</dbReference>
<evidence type="ECO:0000256" key="8">
    <source>
        <dbReference type="ARBA" id="ARBA00022679"/>
    </source>
</evidence>
<comment type="cofactor">
    <cofactor evidence="18">
        <name>Zn(2+)</name>
        <dbReference type="ChEBI" id="CHEBI:29105"/>
    </cofactor>
    <text evidence="18">Binds 1 zinc ion per subunit.</text>
</comment>
<dbReference type="UniPathway" id="UPA00655">
    <property type="reaction ID" value="UER00711"/>
</dbReference>
<dbReference type="Gene3D" id="3.90.226.10">
    <property type="entry name" value="2-enoyl-CoA Hydratase, Chain A, domain 1"/>
    <property type="match status" value="2"/>
</dbReference>
<protein>
    <recommendedName>
        <fullName evidence="17 18">Multifunctional fusion protein</fullName>
    </recommendedName>
    <domain>
        <recommendedName>
            <fullName evidence="17">Acetyl-coenzyme A carboxylase carboxyl transferase subunit alpha</fullName>
            <shortName evidence="17">ACCase subunit alpha</shortName>
            <shortName evidence="17">Acetyl-CoA carboxylase carboxyltransferase subunit alpha</shortName>
            <ecNumber evidence="17">2.1.3.15</ecNumber>
        </recommendedName>
    </domain>
    <domain>
        <recommendedName>
            <fullName evidence="18">Acetyl-coenzyme A carboxylase carboxyl transferase subunit beta</fullName>
            <shortName evidence="18">ACCase subunit beta</shortName>
            <shortName evidence="18">Acetyl-CoA carboxylase carboxyltransferase subunit beta</shortName>
        </recommendedName>
    </domain>
</protein>
<dbReference type="HAMAP" id="MF_00823">
    <property type="entry name" value="AcetylCoA_CT_alpha"/>
    <property type="match status" value="1"/>
</dbReference>
<dbReference type="PANTHER" id="PTHR42853">
    <property type="entry name" value="ACETYL-COENZYME A CARBOXYLASE CARBOXYL TRANSFERASE SUBUNIT ALPHA"/>
    <property type="match status" value="1"/>
</dbReference>
<feature type="binding site" evidence="18">
    <location>
        <position position="31"/>
    </location>
    <ligand>
        <name>Zn(2+)</name>
        <dbReference type="ChEBI" id="CHEBI:29105"/>
    </ligand>
</feature>
<feature type="region of interest" description="Disordered" evidence="19">
    <location>
        <begin position="546"/>
        <end position="570"/>
    </location>
</feature>
<dbReference type="NCBIfam" id="TIGR00515">
    <property type="entry name" value="accD"/>
    <property type="match status" value="1"/>
</dbReference>
<proteinExistence type="inferred from homology"/>
<keyword evidence="18" id="KW-0479">Metal-binding</keyword>
<evidence type="ECO:0000256" key="19">
    <source>
        <dbReference type="SAM" id="MobiDB-lite"/>
    </source>
</evidence>
<reference evidence="22 23" key="1">
    <citation type="submission" date="2019-09" db="EMBL/GenBank/DDBJ databases">
        <title>Actinomadura physcomitrii sp. nov., a novel actinomycete isolated from moss [Physcomitrium sphaericum (Ludw) Fuernr].</title>
        <authorList>
            <person name="Liu C."/>
            <person name="Zhuang X."/>
        </authorList>
    </citation>
    <scope>NUCLEOTIDE SEQUENCE [LARGE SCALE GENOMIC DNA]</scope>
    <source>
        <strain evidence="22 23">CYP1-1B</strain>
    </source>
</reference>
<dbReference type="SUPFAM" id="SSF52096">
    <property type="entry name" value="ClpP/crotonase"/>
    <property type="match status" value="2"/>
</dbReference>
<name>A0A6L3VRA7_9ACTN</name>
<evidence type="ECO:0000256" key="15">
    <source>
        <dbReference type="ARBA" id="ARBA00025280"/>
    </source>
</evidence>
<evidence type="ECO:0000256" key="5">
    <source>
        <dbReference type="ARBA" id="ARBA00011664"/>
    </source>
</evidence>
<comment type="pathway">
    <text evidence="2 17">Lipid metabolism; malonyl-CoA biosynthesis; malonyl-CoA from acetyl-CoA: step 1/1.</text>
</comment>
<evidence type="ECO:0000256" key="14">
    <source>
        <dbReference type="ARBA" id="ARBA00023160"/>
    </source>
</evidence>
<keyword evidence="8 17" id="KW-0808">Transferase</keyword>
<dbReference type="PRINTS" id="PR01070">
    <property type="entry name" value="ACCCTRFRASEB"/>
</dbReference>
<feature type="domain" description="CoA carboxyltransferase N-terminal" evidence="20">
    <location>
        <begin position="5"/>
        <end position="274"/>
    </location>
</feature>
<keyword evidence="12 17" id="KW-0067">ATP-binding</keyword>
<dbReference type="GO" id="GO:2001295">
    <property type="term" value="P:malonyl-CoA biosynthetic process"/>
    <property type="evidence" value="ECO:0007669"/>
    <property type="project" value="UniProtKB-UniRule"/>
</dbReference>
<keyword evidence="22" id="KW-0436">Ligase</keyword>
<dbReference type="NCBIfam" id="NF041504">
    <property type="entry name" value="AccA_sub"/>
    <property type="match status" value="1"/>
</dbReference>
<dbReference type="GO" id="GO:0009317">
    <property type="term" value="C:acetyl-CoA carboxylase complex"/>
    <property type="evidence" value="ECO:0007669"/>
    <property type="project" value="InterPro"/>
</dbReference>
<evidence type="ECO:0000256" key="2">
    <source>
        <dbReference type="ARBA" id="ARBA00004956"/>
    </source>
</evidence>
<dbReference type="PANTHER" id="PTHR42853:SF3">
    <property type="entry name" value="ACETYL-COENZYME A CARBOXYLASE CARBOXYL TRANSFERASE SUBUNIT ALPHA, CHLOROPLASTIC"/>
    <property type="match status" value="1"/>
</dbReference>
<evidence type="ECO:0000256" key="7">
    <source>
        <dbReference type="ARBA" id="ARBA00022516"/>
    </source>
</evidence>
<dbReference type="InterPro" id="IPR001095">
    <property type="entry name" value="Acetyl_CoA_COase_a_su"/>
</dbReference>
<dbReference type="Proteomes" id="UP000483004">
    <property type="component" value="Unassembled WGS sequence"/>
</dbReference>
<sequence>MTTSLWHICEGCQTILYQPRFARALGVCPDCGRHARVGATDRLAQLLDPGSAELLPMPDVLADPLEFTDSKPYPARLKEARRATGQDEAIVCARGLIDGRPVIAAVMDFAFLGGSLGSAVGEAITTAAETALEERTPLLIVSASGGARMQEGALSLMQMAKTSGALARLDEAGVLTVSLVTDPTYGGVAASYATLCDVILAEPGARLGFAGPRVIAQTIRQSLPPGFQTAEFLLEHGLIDGIVPRAAVRPTLARLLRMGTPARDGGPAVRDAVAVREAPVVRDPGRLPEHDPWETVRLGRHLDRPTALDHLASVFDDFLELRGDRLGGDCPAIVGGFAQLGDVPVMAVGTQKGHDPRELTARGFGMATPAGYRKAARLMRLAAKLGLPIVTLVDTPGAFPGLAAEEHGQAMAIAENIRLMASLPVPIVTVITGEGGSGGALALAVANRVLIFSNGTYSVISPEGCASILWKDTAAAPKAARNLRIDARELLRLGIVDGVIPEPPGGAHLAPGEASRTLRAALTGELAALLGRPAGELLAQRHERFRSFGTPPDMDDPRVERDVQTTRAGR</sequence>
<dbReference type="InterPro" id="IPR029045">
    <property type="entry name" value="ClpP/crotonase-like_dom_sf"/>
</dbReference>
<feature type="binding site" evidence="18">
    <location>
        <position position="12"/>
    </location>
    <ligand>
        <name>Zn(2+)</name>
        <dbReference type="ChEBI" id="CHEBI:29105"/>
    </ligand>
</feature>
<comment type="function">
    <text evidence="17">Component of the acetyl coenzyme A carboxylase (ACC) complex. First, biotin carboxylase catalyzes the carboxylation of biotin on its carrier protein (BCCP) and then the CO(2) group is transferred by the carboxyltransferase to acetyl-CoA to form malonyl-CoA.</text>
</comment>
<keyword evidence="23" id="KW-1185">Reference proteome</keyword>
<comment type="similarity">
    <text evidence="17">Belongs to the AccA family.</text>
</comment>
<keyword evidence="9 17" id="KW-0547">Nucleotide-binding</keyword>
<evidence type="ECO:0000313" key="22">
    <source>
        <dbReference type="EMBL" id="KAB2379134.1"/>
    </source>
</evidence>
<dbReference type="GO" id="GO:0016743">
    <property type="term" value="F:carboxyl- or carbamoyltransferase activity"/>
    <property type="evidence" value="ECO:0007669"/>
    <property type="project" value="UniProtKB-UniRule"/>
</dbReference>
<keyword evidence="6 17" id="KW-0963">Cytoplasm</keyword>
<comment type="function">
    <text evidence="15 18">Component of the acetyl coenzyme A carboxylase (ACC) complex. Biotin carboxylase (BC) catalyzes the carboxylation of biotin on its carrier protein (BCCP) and then the CO(2) group is transferred by the transcarboxylase to acetyl-CoA to form malonyl-CoA.</text>
</comment>
<dbReference type="InterPro" id="IPR000438">
    <property type="entry name" value="Acetyl_CoA_COase_Trfase_b_su"/>
</dbReference>
<dbReference type="GO" id="GO:0008270">
    <property type="term" value="F:zinc ion binding"/>
    <property type="evidence" value="ECO:0007669"/>
    <property type="project" value="UniProtKB-UniRule"/>
</dbReference>
<evidence type="ECO:0000256" key="4">
    <source>
        <dbReference type="ARBA" id="ARBA00010284"/>
    </source>
</evidence>
<evidence type="ECO:0000313" key="23">
    <source>
        <dbReference type="Proteomes" id="UP000483004"/>
    </source>
</evidence>
<feature type="domain" description="CoA carboxyltransferase C-terminal" evidence="21">
    <location>
        <begin position="284"/>
        <end position="528"/>
    </location>
</feature>
<organism evidence="22 23">
    <name type="scientific">Actinomadura montaniterrae</name>
    <dbReference type="NCBI Taxonomy" id="1803903"/>
    <lineage>
        <taxon>Bacteria</taxon>
        <taxon>Bacillati</taxon>
        <taxon>Actinomycetota</taxon>
        <taxon>Actinomycetes</taxon>
        <taxon>Streptosporangiales</taxon>
        <taxon>Thermomonosporaceae</taxon>
        <taxon>Actinomadura</taxon>
    </lineage>
</organism>
<evidence type="ECO:0000256" key="1">
    <source>
        <dbReference type="ARBA" id="ARBA00004496"/>
    </source>
</evidence>
<comment type="caution">
    <text evidence="22">The sequence shown here is derived from an EMBL/GenBank/DDBJ whole genome shotgun (WGS) entry which is preliminary data.</text>
</comment>
<dbReference type="GO" id="GO:0005524">
    <property type="term" value="F:ATP binding"/>
    <property type="evidence" value="ECO:0007669"/>
    <property type="project" value="UniProtKB-KW"/>
</dbReference>
<evidence type="ECO:0000259" key="21">
    <source>
        <dbReference type="PROSITE" id="PS50989"/>
    </source>
</evidence>
<dbReference type="GO" id="GO:0003989">
    <property type="term" value="F:acetyl-CoA carboxylase activity"/>
    <property type="evidence" value="ECO:0007669"/>
    <property type="project" value="InterPro"/>
</dbReference>
<comment type="catalytic activity">
    <reaction evidence="16 17">
        <text>N(6)-carboxybiotinyl-L-lysyl-[protein] + acetyl-CoA = N(6)-biotinyl-L-lysyl-[protein] + malonyl-CoA</text>
        <dbReference type="Rhea" id="RHEA:54728"/>
        <dbReference type="Rhea" id="RHEA-COMP:10505"/>
        <dbReference type="Rhea" id="RHEA-COMP:10506"/>
        <dbReference type="ChEBI" id="CHEBI:57288"/>
        <dbReference type="ChEBI" id="CHEBI:57384"/>
        <dbReference type="ChEBI" id="CHEBI:83144"/>
        <dbReference type="ChEBI" id="CHEBI:83145"/>
        <dbReference type="EC" id="2.1.3.15"/>
    </reaction>
</comment>
<evidence type="ECO:0000256" key="10">
    <source>
        <dbReference type="ARBA" id="ARBA00022771"/>
    </source>
</evidence>
<dbReference type="NCBIfam" id="TIGR00513">
    <property type="entry name" value="accA"/>
    <property type="match status" value="1"/>
</dbReference>
<comment type="similarity">
    <text evidence="3">In the C-terminal section; belongs to the AccA family.</text>
</comment>
<feature type="compositionally biased region" description="Basic and acidic residues" evidence="19">
    <location>
        <begin position="555"/>
        <end position="564"/>
    </location>
</feature>
<dbReference type="PROSITE" id="PS50980">
    <property type="entry name" value="COA_CT_NTER"/>
    <property type="match status" value="1"/>
</dbReference>
<evidence type="ECO:0000256" key="18">
    <source>
        <dbReference type="HAMAP-Rule" id="MF_01395"/>
    </source>
</evidence>
<dbReference type="EC" id="2.1.3.15" evidence="17"/>
<comment type="similarity">
    <text evidence="4">In the N-terminal section; belongs to the AccD/PCCB family.</text>
</comment>
<dbReference type="InterPro" id="IPR011763">
    <property type="entry name" value="COA_CT_C"/>
</dbReference>
<dbReference type="PROSITE" id="PS50989">
    <property type="entry name" value="COA_CT_CTER"/>
    <property type="match status" value="1"/>
</dbReference>
<comment type="subunit">
    <text evidence="17">Acetyl-CoA carboxylase is a heterohexamer composed of biotin carboxyl carrier protein (AccB), biotin carboxylase (AccC) and two subunits each of ACCase subunit alpha (AccA) and ACCase subunit beta (AccD).</text>
</comment>
<dbReference type="Pfam" id="PF01039">
    <property type="entry name" value="Carboxyl_trans"/>
    <property type="match status" value="1"/>
</dbReference>
<dbReference type="OrthoDB" id="9772975at2"/>
<evidence type="ECO:0000256" key="12">
    <source>
        <dbReference type="ARBA" id="ARBA00022840"/>
    </source>
</evidence>
<comment type="subunit">
    <text evidence="5">Acetyl-CoA carboxylase is a heterotetramer composed of biotin carboxyl carrier protein (AccB), biotin carboxylase (AccC) and two subunits of ACCase subunit beta/alpha.</text>
</comment>
<keyword evidence="14 17" id="KW-0275">Fatty acid biosynthesis</keyword>
<evidence type="ECO:0000256" key="3">
    <source>
        <dbReference type="ARBA" id="ARBA00006276"/>
    </source>
</evidence>
<dbReference type="RefSeq" id="WP_151541921.1">
    <property type="nucleotide sequence ID" value="NZ_WBMR01000062.1"/>
</dbReference>
<evidence type="ECO:0000256" key="17">
    <source>
        <dbReference type="HAMAP-Rule" id="MF_00823"/>
    </source>
</evidence>
<dbReference type="HAMAP" id="MF_01395">
    <property type="entry name" value="AcetylCoA_CT_beta"/>
    <property type="match status" value="1"/>
</dbReference>
<dbReference type="InterPro" id="IPR011762">
    <property type="entry name" value="COA_CT_N"/>
</dbReference>
<feature type="binding site" evidence="18">
    <location>
        <position position="28"/>
    </location>
    <ligand>
        <name>Zn(2+)</name>
        <dbReference type="ChEBI" id="CHEBI:29105"/>
    </ligand>
</feature>